<comment type="caution">
    <text evidence="2">The sequence shown here is derived from an EMBL/GenBank/DDBJ whole genome shotgun (WGS) entry which is preliminary data.</text>
</comment>
<keyword evidence="3" id="KW-1185">Reference proteome</keyword>
<dbReference type="Gene3D" id="3.90.180.10">
    <property type="entry name" value="Medium-chain alcohol dehydrogenases, catalytic domain"/>
    <property type="match status" value="1"/>
</dbReference>
<dbReference type="SMART" id="SM00829">
    <property type="entry name" value="PKS_ER"/>
    <property type="match status" value="1"/>
</dbReference>
<dbReference type="GO" id="GO:0016491">
    <property type="term" value="F:oxidoreductase activity"/>
    <property type="evidence" value="ECO:0007669"/>
    <property type="project" value="InterPro"/>
</dbReference>
<sequence>MKAILHEQYGGPEILQVREIEKPVPGPKQVLVKVFASTVNRTDCAILRAKPFIMRFFHGLTSPKMKVPGTDFSGVIEATGKEVTAFEKGDKVFGFGDLGLASKAEYLVISEDGYISKMPKSISYEKAAASMEGAHYAYNFINKVELSEGDKVLVNGATGAIGSAMVQLLNSMGVSVTAVGNTKNLDLMKSLGADAVVDYTQEDFTLLGDQFDFIFDAVGKSSFGRCKQILKSDGTYLSSELGAYIQNPLLALITSGSSGRKVKFPVPVDIPGSIKFIKGLMEEGKFNPVIDRIYQLDEVKEAYNYVETGEKTGNVVVKIN</sequence>
<dbReference type="PANTHER" id="PTHR11695">
    <property type="entry name" value="ALCOHOL DEHYDROGENASE RELATED"/>
    <property type="match status" value="1"/>
</dbReference>
<feature type="domain" description="Enoyl reductase (ER)" evidence="1">
    <location>
        <begin position="10"/>
        <end position="317"/>
    </location>
</feature>
<dbReference type="InterPro" id="IPR013154">
    <property type="entry name" value="ADH-like_N"/>
</dbReference>
<dbReference type="RefSeq" id="WP_255135080.1">
    <property type="nucleotide sequence ID" value="NZ_JANDBC010000002.1"/>
</dbReference>
<gene>
    <name evidence="2" type="ORF">NM125_11525</name>
</gene>
<dbReference type="PANTHER" id="PTHR11695:SF648">
    <property type="entry name" value="ZINC-BINDING OXIDOREDUCTASE"/>
    <property type="match status" value="1"/>
</dbReference>
<dbReference type="SUPFAM" id="SSF51735">
    <property type="entry name" value="NAD(P)-binding Rossmann-fold domains"/>
    <property type="match status" value="1"/>
</dbReference>
<dbReference type="Pfam" id="PF13602">
    <property type="entry name" value="ADH_zinc_N_2"/>
    <property type="match status" value="1"/>
</dbReference>
<dbReference type="Pfam" id="PF08240">
    <property type="entry name" value="ADH_N"/>
    <property type="match status" value="1"/>
</dbReference>
<dbReference type="Proteomes" id="UP001139125">
    <property type="component" value="Unassembled WGS sequence"/>
</dbReference>
<organism evidence="2 3">
    <name type="scientific">Gracilimonas sediminicola</name>
    <dbReference type="NCBI Taxonomy" id="2952158"/>
    <lineage>
        <taxon>Bacteria</taxon>
        <taxon>Pseudomonadati</taxon>
        <taxon>Balneolota</taxon>
        <taxon>Balneolia</taxon>
        <taxon>Balneolales</taxon>
        <taxon>Balneolaceae</taxon>
        <taxon>Gracilimonas</taxon>
    </lineage>
</organism>
<proteinExistence type="predicted"/>
<evidence type="ECO:0000313" key="2">
    <source>
        <dbReference type="EMBL" id="MCP9292205.1"/>
    </source>
</evidence>
<dbReference type="InterPro" id="IPR036291">
    <property type="entry name" value="NAD(P)-bd_dom_sf"/>
</dbReference>
<dbReference type="SUPFAM" id="SSF50129">
    <property type="entry name" value="GroES-like"/>
    <property type="match status" value="1"/>
</dbReference>
<accession>A0A9X2L4P3</accession>
<name>A0A9X2L4P3_9BACT</name>
<dbReference type="Gene3D" id="3.40.50.720">
    <property type="entry name" value="NAD(P)-binding Rossmann-like Domain"/>
    <property type="match status" value="1"/>
</dbReference>
<dbReference type="InterPro" id="IPR050700">
    <property type="entry name" value="YIM1/Zinc_Alcohol_DH_Fams"/>
</dbReference>
<dbReference type="CDD" id="cd08267">
    <property type="entry name" value="MDR1"/>
    <property type="match status" value="1"/>
</dbReference>
<dbReference type="AlphaFoldDB" id="A0A9X2L4P3"/>
<dbReference type="InterPro" id="IPR020843">
    <property type="entry name" value="ER"/>
</dbReference>
<dbReference type="EMBL" id="JANDBC010000002">
    <property type="protein sequence ID" value="MCP9292205.1"/>
    <property type="molecule type" value="Genomic_DNA"/>
</dbReference>
<reference evidence="2" key="1">
    <citation type="submission" date="2022-06" db="EMBL/GenBank/DDBJ databases">
        <title>Gracilimonas sp. CAU 1638 isolated from sea sediment.</title>
        <authorList>
            <person name="Kim W."/>
        </authorList>
    </citation>
    <scope>NUCLEOTIDE SEQUENCE</scope>
    <source>
        <strain evidence="2">CAU 1638</strain>
    </source>
</reference>
<protein>
    <submittedName>
        <fullName evidence="2">NAD(P)-dependent alcohol dehydrogenase</fullName>
    </submittedName>
</protein>
<evidence type="ECO:0000313" key="3">
    <source>
        <dbReference type="Proteomes" id="UP001139125"/>
    </source>
</evidence>
<dbReference type="InterPro" id="IPR011032">
    <property type="entry name" value="GroES-like_sf"/>
</dbReference>
<evidence type="ECO:0000259" key="1">
    <source>
        <dbReference type="SMART" id="SM00829"/>
    </source>
</evidence>